<dbReference type="EMBL" id="LN854075">
    <property type="protein sequence ID" value="CRY97423.1"/>
    <property type="molecule type" value="Genomic_DNA"/>
</dbReference>
<evidence type="ECO:0000313" key="1">
    <source>
        <dbReference type="EMBL" id="CRY97423.1"/>
    </source>
</evidence>
<name>A0A0H5Q6A5_9ZZZZ</name>
<accession>A0A0H5Q6A5</accession>
<reference evidence="1" key="2">
    <citation type="submission" date="2015-07" db="EMBL/GenBank/DDBJ databases">
        <title>Plasmids, circular viruses and viroids from rat gut.</title>
        <authorList>
            <person name="Jorgensen T.J."/>
            <person name="Hansen M.A."/>
            <person name="Xu Z."/>
            <person name="Tabak M.A."/>
            <person name="Sorensen S.J."/>
            <person name="Hansen L.H."/>
        </authorList>
    </citation>
    <scope>NUCLEOTIDE SEQUENCE</scope>
    <source>
        <strain evidence="1">RGFK1541</strain>
    </source>
</reference>
<organism evidence="1">
    <name type="scientific">uncultured prokaryote</name>
    <dbReference type="NCBI Taxonomy" id="198431"/>
    <lineage>
        <taxon>unclassified sequences</taxon>
        <taxon>environmental samples</taxon>
    </lineage>
</organism>
<sequence>MDEELTTSTESVGMIHYVCGHCRMEATMVITPVSALAWADHMDTHPGVNDFNAYVWDVLPLF</sequence>
<dbReference type="AlphaFoldDB" id="A0A0H5Q6A5"/>
<proteinExistence type="predicted"/>
<reference evidence="1" key="1">
    <citation type="submission" date="2015-06" db="EMBL/GenBank/DDBJ databases">
        <authorList>
            <person name="Joergensen T."/>
        </authorList>
    </citation>
    <scope>NUCLEOTIDE SEQUENCE</scope>
    <source>
        <strain evidence="1">RGFK1541</strain>
    </source>
</reference>
<protein>
    <submittedName>
        <fullName evidence="1">Uncharacterized protein</fullName>
    </submittedName>
</protein>